<organism evidence="1 2">
    <name type="scientific">Seleniivibrio woodruffii</name>
    <dbReference type="NCBI Taxonomy" id="1078050"/>
    <lineage>
        <taxon>Bacteria</taxon>
        <taxon>Pseudomonadati</taxon>
        <taxon>Deferribacterota</taxon>
        <taxon>Deferribacteres</taxon>
        <taxon>Deferribacterales</taxon>
        <taxon>Geovibrionaceae</taxon>
        <taxon>Seleniivibrio</taxon>
    </lineage>
</organism>
<gene>
    <name evidence="1" type="ORF">C8D98_0074</name>
</gene>
<dbReference type="EMBL" id="SMGG01000003">
    <property type="protein sequence ID" value="TCK61573.1"/>
    <property type="molecule type" value="Genomic_DNA"/>
</dbReference>
<name>A0A4R1KC94_9BACT</name>
<protein>
    <submittedName>
        <fullName evidence="1">Uncharacterized protein</fullName>
    </submittedName>
</protein>
<dbReference type="OrthoDB" id="9799906at2"/>
<keyword evidence="2" id="KW-1185">Reference proteome</keyword>
<sequence>MLESIALALVKTLATFLFKTYVLMAGNVSIDGAPYWYMKNVSSSVCVYDYKQGGLETVDAVKLSTAGKMKSEIEKILETVIYSEYSNLKDPKEKQFVYMFKNDPEASIFINQNIQFPNLEYSKKYRTAFAQGCIDKEVILEYQTRRIDKIKYELTHKRAGDAFDELDKGDISVQ</sequence>
<dbReference type="RefSeq" id="WP_132870977.1">
    <property type="nucleotide sequence ID" value="NZ_JBLJBI010000088.1"/>
</dbReference>
<dbReference type="Proteomes" id="UP000294614">
    <property type="component" value="Unassembled WGS sequence"/>
</dbReference>
<proteinExistence type="predicted"/>
<accession>A0A4R1KC94</accession>
<evidence type="ECO:0000313" key="2">
    <source>
        <dbReference type="Proteomes" id="UP000294614"/>
    </source>
</evidence>
<dbReference type="AlphaFoldDB" id="A0A4R1KC94"/>
<evidence type="ECO:0000313" key="1">
    <source>
        <dbReference type="EMBL" id="TCK61573.1"/>
    </source>
</evidence>
<reference evidence="1 2" key="1">
    <citation type="submission" date="2019-03" db="EMBL/GenBank/DDBJ databases">
        <title>Genomic Encyclopedia of Type Strains, Phase IV (KMG-IV): sequencing the most valuable type-strain genomes for metagenomic binning, comparative biology and taxonomic classification.</title>
        <authorList>
            <person name="Goeker M."/>
        </authorList>
    </citation>
    <scope>NUCLEOTIDE SEQUENCE [LARGE SCALE GENOMIC DNA]</scope>
    <source>
        <strain evidence="1 2">DSM 24984</strain>
    </source>
</reference>
<comment type="caution">
    <text evidence="1">The sequence shown here is derived from an EMBL/GenBank/DDBJ whole genome shotgun (WGS) entry which is preliminary data.</text>
</comment>